<dbReference type="PANTHER" id="PTHR22603">
    <property type="entry name" value="CHOLINE/ETHANOALAMINE KINASE"/>
    <property type="match status" value="1"/>
</dbReference>
<evidence type="ECO:0000313" key="6">
    <source>
        <dbReference type="Proteomes" id="UP000006671"/>
    </source>
</evidence>
<dbReference type="GO" id="GO:0006646">
    <property type="term" value="P:phosphatidylethanolamine biosynthetic process"/>
    <property type="evidence" value="ECO:0007669"/>
    <property type="project" value="TreeGrafter"/>
</dbReference>
<dbReference type="Gene3D" id="3.30.200.20">
    <property type="entry name" value="Phosphorylase Kinase, domain 1"/>
    <property type="match status" value="1"/>
</dbReference>
<proteinExistence type="inferred from homology"/>
<reference evidence="5 6" key="1">
    <citation type="journal article" date="2010" name="Cell">
        <title>The genome of Naegleria gruberi illuminates early eukaryotic versatility.</title>
        <authorList>
            <person name="Fritz-Laylin L.K."/>
            <person name="Prochnik S.E."/>
            <person name="Ginger M.L."/>
            <person name="Dacks J.B."/>
            <person name="Carpenter M.L."/>
            <person name="Field M.C."/>
            <person name="Kuo A."/>
            <person name="Paredez A."/>
            <person name="Chapman J."/>
            <person name="Pham J."/>
            <person name="Shu S."/>
            <person name="Neupane R."/>
            <person name="Cipriano M."/>
            <person name="Mancuso J."/>
            <person name="Tu H."/>
            <person name="Salamov A."/>
            <person name="Lindquist E."/>
            <person name="Shapiro H."/>
            <person name="Lucas S."/>
            <person name="Grigoriev I.V."/>
            <person name="Cande W.Z."/>
            <person name="Fulton C."/>
            <person name="Rokhsar D.S."/>
            <person name="Dawson S.C."/>
        </authorList>
    </citation>
    <scope>NUCLEOTIDE SEQUENCE [LARGE SCALE GENOMIC DNA]</scope>
    <source>
        <strain evidence="5 6">NEG-M</strain>
    </source>
</reference>
<feature type="region of interest" description="Disordered" evidence="4">
    <location>
        <begin position="1"/>
        <end position="52"/>
    </location>
</feature>
<comment type="pathway">
    <text evidence="1">Phospholipid metabolism; phosphatidylethanolamine biosynthesis; phosphatidylethanolamine from ethanolamine: step 1/3.</text>
</comment>
<keyword evidence="6" id="KW-1185">Reference proteome</keyword>
<dbReference type="PANTHER" id="PTHR22603:SF66">
    <property type="entry name" value="ETHANOLAMINE KINASE"/>
    <property type="match status" value="1"/>
</dbReference>
<dbReference type="EMBL" id="GG738880">
    <property type="protein sequence ID" value="EFC42383.1"/>
    <property type="molecule type" value="Genomic_DNA"/>
</dbReference>
<dbReference type="RefSeq" id="XP_002675127.1">
    <property type="nucleotide sequence ID" value="XM_002675081.1"/>
</dbReference>
<protein>
    <recommendedName>
        <fullName evidence="3">ethanolamine kinase</fullName>
        <ecNumber evidence="3">2.7.1.82</ecNumber>
    </recommendedName>
</protein>
<accession>D2VLH0</accession>
<dbReference type="GO" id="GO:0005737">
    <property type="term" value="C:cytoplasm"/>
    <property type="evidence" value="ECO:0007669"/>
    <property type="project" value="TreeGrafter"/>
</dbReference>
<dbReference type="STRING" id="5762.D2VLH0"/>
<dbReference type="VEuPathDB" id="AmoebaDB:NAEGRDRAFT_69776"/>
<dbReference type="eggNOG" id="KOG4720">
    <property type="taxonomic scope" value="Eukaryota"/>
</dbReference>
<dbReference type="Gene3D" id="3.90.1200.10">
    <property type="match status" value="1"/>
</dbReference>
<feature type="compositionally biased region" description="Basic and acidic residues" evidence="4">
    <location>
        <begin position="43"/>
        <end position="52"/>
    </location>
</feature>
<dbReference type="Pfam" id="PF01633">
    <property type="entry name" value="Choline_kinase"/>
    <property type="match status" value="1"/>
</dbReference>
<feature type="compositionally biased region" description="Low complexity" evidence="4">
    <location>
        <begin position="13"/>
        <end position="27"/>
    </location>
</feature>
<evidence type="ECO:0000256" key="3">
    <source>
        <dbReference type="ARBA" id="ARBA00038874"/>
    </source>
</evidence>
<dbReference type="GO" id="GO:0004305">
    <property type="term" value="F:ethanolamine kinase activity"/>
    <property type="evidence" value="ECO:0007669"/>
    <property type="project" value="UniProtKB-EC"/>
</dbReference>
<evidence type="ECO:0000256" key="4">
    <source>
        <dbReference type="SAM" id="MobiDB-lite"/>
    </source>
</evidence>
<dbReference type="InParanoid" id="D2VLH0"/>
<dbReference type="KEGG" id="ngr:NAEGRDRAFT_69776"/>
<dbReference type="GeneID" id="8851876"/>
<dbReference type="FunCoup" id="D2VLH0">
    <property type="interactions" value="278"/>
</dbReference>
<evidence type="ECO:0000256" key="2">
    <source>
        <dbReference type="ARBA" id="ARBA00038211"/>
    </source>
</evidence>
<evidence type="ECO:0000313" key="5">
    <source>
        <dbReference type="EMBL" id="EFC42383.1"/>
    </source>
</evidence>
<comment type="similarity">
    <text evidence="2">Belongs to the choline/ethanolamine kinase family.</text>
</comment>
<dbReference type="SUPFAM" id="SSF56112">
    <property type="entry name" value="Protein kinase-like (PK-like)"/>
    <property type="match status" value="1"/>
</dbReference>
<dbReference type="InterPro" id="IPR011009">
    <property type="entry name" value="Kinase-like_dom_sf"/>
</dbReference>
<gene>
    <name evidence="5" type="ORF">NAEGRDRAFT_69776</name>
</gene>
<dbReference type="Proteomes" id="UP000006671">
    <property type="component" value="Unassembled WGS sequence"/>
</dbReference>
<feature type="compositionally biased region" description="Polar residues" evidence="4">
    <location>
        <begin position="1"/>
        <end position="12"/>
    </location>
</feature>
<dbReference type="EC" id="2.7.1.82" evidence="3"/>
<dbReference type="CDD" id="cd05157">
    <property type="entry name" value="ETNK_euk"/>
    <property type="match status" value="1"/>
</dbReference>
<evidence type="ECO:0000256" key="1">
    <source>
        <dbReference type="ARBA" id="ARBA00037883"/>
    </source>
</evidence>
<dbReference type="AlphaFoldDB" id="D2VLH0"/>
<organism evidence="6">
    <name type="scientific">Naegleria gruberi</name>
    <name type="common">Amoeba</name>
    <dbReference type="NCBI Taxonomy" id="5762"/>
    <lineage>
        <taxon>Eukaryota</taxon>
        <taxon>Discoba</taxon>
        <taxon>Heterolobosea</taxon>
        <taxon>Tetramitia</taxon>
        <taxon>Eutetramitia</taxon>
        <taxon>Vahlkampfiidae</taxon>
        <taxon>Naegleria</taxon>
    </lineage>
</organism>
<name>D2VLH0_NAEGR</name>
<sequence length="586" mass="67419">MHQQESTNFANPSSQLPSSVVSSLSSSSEEEAIVSSHCQHHQHNCDQESLIDRDETPRFDNFYIPIGKGEDVEAEEELIQFKIAQLMIKAFPEHFVQLAETNNEQQQQIGRIEKQLNITIKKSSIIPGEEAIVESSESMERVISSESLELEDKVIGEETAVEEHFSHHTTLIPIHHLDVKLNNGGEATPIDEYDVTSTESFSDAAMTSSITSSNNNLDDTNSLDSPTLFPSGEDGISHHENDMAGLNEKTKQKNFLKNVLKNYIHVKQLTGGTTNRLFLVKFVHREHDKSSLDYPQKVLVRCFGENSENLIDRKAEFHYIQQISTLYNDLAPRIYATFENGMIYKYYEGGGLDELGGARKHYIEIAKLMKSIHSITVKPFAEETHYHDLQARPVIFERTFRWLALLKHNRDEFNKRGGDKLSPNSPLNMDKIEEEVKLIESLCKDFPVKFCHNDLGAHNIILNEKESSYHTIDFEYCAYNYAAFDIGNFFCEFGGLCILPEAYPTYDEQINFFKTYYSDCENVTEELIEKSRRQALVMSMVSNLHWSVWSMLQSMFSKIDFDYLNYAERRMTWYYEMRDATLALIQ</sequence>
<dbReference type="OrthoDB" id="10267235at2759"/>